<name>A0A916TAT9_9ACTN</name>
<gene>
    <name evidence="2" type="ORF">GCM10011489_25510</name>
</gene>
<feature type="region of interest" description="Disordered" evidence="1">
    <location>
        <begin position="1"/>
        <end position="42"/>
    </location>
</feature>
<accession>A0A916TAT9</accession>
<evidence type="ECO:0000313" key="2">
    <source>
        <dbReference type="EMBL" id="GGB36504.1"/>
    </source>
</evidence>
<dbReference type="RefSeq" id="WP_188586972.1">
    <property type="nucleotide sequence ID" value="NZ_BMGC01000018.1"/>
</dbReference>
<dbReference type="Proteomes" id="UP000621454">
    <property type="component" value="Unassembled WGS sequence"/>
</dbReference>
<protein>
    <submittedName>
        <fullName evidence="2">Uncharacterized protein</fullName>
    </submittedName>
</protein>
<keyword evidence="3" id="KW-1185">Reference proteome</keyword>
<reference evidence="2" key="2">
    <citation type="submission" date="2020-09" db="EMBL/GenBank/DDBJ databases">
        <authorList>
            <person name="Sun Q."/>
            <person name="Zhou Y."/>
        </authorList>
    </citation>
    <scope>NUCLEOTIDE SEQUENCE</scope>
    <source>
        <strain evidence="2">CGMCC 1.12827</strain>
    </source>
</reference>
<reference evidence="2" key="1">
    <citation type="journal article" date="2014" name="Int. J. Syst. Evol. Microbiol.">
        <title>Complete genome sequence of Corynebacterium casei LMG S-19264T (=DSM 44701T), isolated from a smear-ripened cheese.</title>
        <authorList>
            <consortium name="US DOE Joint Genome Institute (JGI-PGF)"/>
            <person name="Walter F."/>
            <person name="Albersmeier A."/>
            <person name="Kalinowski J."/>
            <person name="Ruckert C."/>
        </authorList>
    </citation>
    <scope>NUCLEOTIDE SEQUENCE</scope>
    <source>
        <strain evidence="2">CGMCC 1.12827</strain>
    </source>
</reference>
<organism evidence="2 3">
    <name type="scientific">Gordonia jinhuaensis</name>
    <dbReference type="NCBI Taxonomy" id="1517702"/>
    <lineage>
        <taxon>Bacteria</taxon>
        <taxon>Bacillati</taxon>
        <taxon>Actinomycetota</taxon>
        <taxon>Actinomycetes</taxon>
        <taxon>Mycobacteriales</taxon>
        <taxon>Gordoniaceae</taxon>
        <taxon>Gordonia</taxon>
    </lineage>
</organism>
<comment type="caution">
    <text evidence="2">The sequence shown here is derived from an EMBL/GenBank/DDBJ whole genome shotgun (WGS) entry which is preliminary data.</text>
</comment>
<sequence>MNSDLEKLPSDIIRALHTPKSQTPELYRDDADEPPTTVKDRPIAGAHLTDDEYDVETHYLGRYQSLDEEVDEWVDTHDGRPVPDDVLADILANHRAHLKSLGMSR</sequence>
<dbReference type="EMBL" id="BMGC01000018">
    <property type="protein sequence ID" value="GGB36504.1"/>
    <property type="molecule type" value="Genomic_DNA"/>
</dbReference>
<proteinExistence type="predicted"/>
<evidence type="ECO:0000256" key="1">
    <source>
        <dbReference type="SAM" id="MobiDB-lite"/>
    </source>
</evidence>
<evidence type="ECO:0000313" key="3">
    <source>
        <dbReference type="Proteomes" id="UP000621454"/>
    </source>
</evidence>
<dbReference type="AlphaFoldDB" id="A0A916TAT9"/>